<feature type="domain" description="3-keto-alpha-glucoside-1,2-lyase/3-keto-2-hydroxy-glucal hydratase" evidence="2">
    <location>
        <begin position="33"/>
        <end position="210"/>
    </location>
</feature>
<gene>
    <name evidence="3" type="ORF">SMSP2_02929</name>
</gene>
<dbReference type="KEGG" id="pbas:SMSP2_02929"/>
<dbReference type="Proteomes" id="UP000188181">
    <property type="component" value="Chromosome"/>
</dbReference>
<dbReference type="RefSeq" id="WP_146684721.1">
    <property type="nucleotide sequence ID" value="NZ_CP019646.1"/>
</dbReference>
<organism evidence="3 4">
    <name type="scientific">Limihaloglobus sulfuriphilus</name>
    <dbReference type="NCBI Taxonomy" id="1851148"/>
    <lineage>
        <taxon>Bacteria</taxon>
        <taxon>Pseudomonadati</taxon>
        <taxon>Planctomycetota</taxon>
        <taxon>Phycisphaerae</taxon>
        <taxon>Sedimentisphaerales</taxon>
        <taxon>Sedimentisphaeraceae</taxon>
        <taxon>Limihaloglobus</taxon>
    </lineage>
</organism>
<feature type="domain" description="3-keto-alpha-glucoside-1,2-lyase/3-keto-2-hydroxy-glucal hydratase" evidence="2">
    <location>
        <begin position="244"/>
        <end position="453"/>
    </location>
</feature>
<reference evidence="4" key="1">
    <citation type="submission" date="2017-02" db="EMBL/GenBank/DDBJ databases">
        <title>Comparative genomics and description of representatives of a novel lineage of planctomycetes thriving in anoxic sediments.</title>
        <authorList>
            <person name="Spring S."/>
            <person name="Bunk B."/>
            <person name="Sproer C."/>
        </authorList>
    </citation>
    <scope>NUCLEOTIDE SEQUENCE [LARGE SCALE GENOMIC DNA]</scope>
    <source>
        <strain evidence="4">SM-Chi-D1</strain>
    </source>
</reference>
<dbReference type="Gene3D" id="2.60.120.560">
    <property type="entry name" value="Exo-inulinase, domain 1"/>
    <property type="match status" value="2"/>
</dbReference>
<name>A0A1Q2MIQ0_9BACT</name>
<dbReference type="Pfam" id="PF06439">
    <property type="entry name" value="3keto-disac_hyd"/>
    <property type="match status" value="2"/>
</dbReference>
<evidence type="ECO:0000256" key="1">
    <source>
        <dbReference type="SAM" id="SignalP"/>
    </source>
</evidence>
<evidence type="ECO:0000313" key="3">
    <source>
        <dbReference type="EMBL" id="AQQ72539.1"/>
    </source>
</evidence>
<accession>A0A1Q2MIQ0</accession>
<feature type="signal peptide" evidence="1">
    <location>
        <begin position="1"/>
        <end position="24"/>
    </location>
</feature>
<dbReference type="OrthoDB" id="9780017at2"/>
<evidence type="ECO:0000313" key="4">
    <source>
        <dbReference type="Proteomes" id="UP000188181"/>
    </source>
</evidence>
<evidence type="ECO:0000259" key="2">
    <source>
        <dbReference type="Pfam" id="PF06439"/>
    </source>
</evidence>
<sequence precursor="true">MKKLNFNLAFLLFTLLTITYAASAAPGWFYLSSAENLDAWEKHGGISEFSIRDGVITGTSKDSKINTFLCTKAKFKDFILEYDMKLHEPINSGVQIRSQIVNEQTDRVGGLQVECDPAERRWSGGIYDEAGRMWLYPLYENQPARNAFDVDGWNRFRIEAVGNRVRTWVNGVPCADLIEEDKYVRQGFIGLQVHATPKPGAKISWKNVRIMTENIHQNLMPENTDIRQINYLHNELSQREKEEGWKLLFDGETTNGWRGAKLKSFPDKGWSVKDGELIVHSSGGGESENGGDIVTVKQYKNFELKVDFWFTKGANSGIKYFVDTELNKGAGSSIGCEFQILDDKHHPDAKAGVNDNRTLASLYDLIAADAPYGKRLHGQNYWNQAHIIVRGDHVEHWLNNLKMVEYQRRNQMWRALVAYSKYRVWPAFGERDTGHILLQDHGNEVHFRSIKIRELD</sequence>
<dbReference type="STRING" id="1851148.SMSP2_02929"/>
<keyword evidence="1" id="KW-0732">Signal</keyword>
<proteinExistence type="predicted"/>
<keyword evidence="4" id="KW-1185">Reference proteome</keyword>
<feature type="chain" id="PRO_5013179430" description="3-keto-alpha-glucoside-1,2-lyase/3-keto-2-hydroxy-glucal hydratase domain-containing protein" evidence="1">
    <location>
        <begin position="25"/>
        <end position="456"/>
    </location>
</feature>
<dbReference type="AlphaFoldDB" id="A0A1Q2MIQ0"/>
<dbReference type="GO" id="GO:0016787">
    <property type="term" value="F:hydrolase activity"/>
    <property type="evidence" value="ECO:0007669"/>
    <property type="project" value="InterPro"/>
</dbReference>
<protein>
    <recommendedName>
        <fullName evidence="2">3-keto-alpha-glucoside-1,2-lyase/3-keto-2-hydroxy-glucal hydratase domain-containing protein</fullName>
    </recommendedName>
</protein>
<dbReference type="InterPro" id="IPR010496">
    <property type="entry name" value="AL/BT2_dom"/>
</dbReference>
<dbReference type="EMBL" id="CP019646">
    <property type="protein sequence ID" value="AQQ72539.1"/>
    <property type="molecule type" value="Genomic_DNA"/>
</dbReference>